<evidence type="ECO:0000259" key="1">
    <source>
        <dbReference type="Pfam" id="PF23635"/>
    </source>
</evidence>
<feature type="domain" description="F-box protein AT5G49610-like beta-propeller" evidence="1">
    <location>
        <begin position="60"/>
        <end position="303"/>
    </location>
</feature>
<dbReference type="Pfam" id="PF23635">
    <property type="entry name" value="Beta-prop_AT5G49610-like"/>
    <property type="match status" value="1"/>
</dbReference>
<organism evidence="2 3">
    <name type="scientific">Eleusine coracana subsp. coracana</name>
    <dbReference type="NCBI Taxonomy" id="191504"/>
    <lineage>
        <taxon>Eukaryota</taxon>
        <taxon>Viridiplantae</taxon>
        <taxon>Streptophyta</taxon>
        <taxon>Embryophyta</taxon>
        <taxon>Tracheophyta</taxon>
        <taxon>Spermatophyta</taxon>
        <taxon>Magnoliopsida</taxon>
        <taxon>Liliopsida</taxon>
        <taxon>Poales</taxon>
        <taxon>Poaceae</taxon>
        <taxon>PACMAD clade</taxon>
        <taxon>Chloridoideae</taxon>
        <taxon>Cynodonteae</taxon>
        <taxon>Eleusininae</taxon>
        <taxon>Eleusine</taxon>
    </lineage>
</organism>
<evidence type="ECO:0000313" key="2">
    <source>
        <dbReference type="EMBL" id="GJN24382.1"/>
    </source>
</evidence>
<dbReference type="PANTHER" id="PTHR32133">
    <property type="entry name" value="OS07G0120400 PROTEIN"/>
    <property type="match status" value="1"/>
</dbReference>
<keyword evidence="3" id="KW-1185">Reference proteome</keyword>
<sequence length="349" mass="39476">MSFYTAVSYRAFRRRYRRFHGAPPLLGFFHDFDDNIRFVPTMTAASPFRQLALDWASWAHDCRHGRLLLQHKDSSDFIVWDPITDAREVVPDPGLPSGIHEKLSCDSFCVVVVCSGGPFRVVFVGSDYCLGDTWAYIYSSETRAPTRVPHYEYVQSEQRAALVGDEAYFMLSTRNRILKLHLGEHHLSTFEPPSLDDEGLIRDYCALMGSEESGSLLLASIVKVSSSSLYMWSKKVRPVHHEGWVRCRRIQLESIIVPIDNSASRLPIVIGFVEGVGDVIITTKSGIFVLEVKSERVRKVFEGVSLGAFLPFTSFYTPGTVVLDLLPYNLFCLYINISDNLFLTGQEEI</sequence>
<name>A0AAV5EPM0_ELECO</name>
<evidence type="ECO:0000313" key="3">
    <source>
        <dbReference type="Proteomes" id="UP001054889"/>
    </source>
</evidence>
<dbReference type="PANTHER" id="PTHR32133:SF408">
    <property type="entry name" value="OS07G0120400 PROTEIN"/>
    <property type="match status" value="1"/>
</dbReference>
<reference evidence="2" key="1">
    <citation type="journal article" date="2018" name="DNA Res.">
        <title>Multiple hybrid de novo genome assembly of finger millet, an orphan allotetraploid crop.</title>
        <authorList>
            <person name="Hatakeyama M."/>
            <person name="Aluri S."/>
            <person name="Balachadran M.T."/>
            <person name="Sivarajan S.R."/>
            <person name="Patrignani A."/>
            <person name="Gruter S."/>
            <person name="Poveda L."/>
            <person name="Shimizu-Inatsugi R."/>
            <person name="Baeten J."/>
            <person name="Francoijs K.J."/>
            <person name="Nataraja K.N."/>
            <person name="Reddy Y.A.N."/>
            <person name="Phadnis S."/>
            <person name="Ravikumar R.L."/>
            <person name="Schlapbach R."/>
            <person name="Sreeman S.M."/>
            <person name="Shimizu K.K."/>
        </authorList>
    </citation>
    <scope>NUCLEOTIDE SEQUENCE</scope>
</reference>
<dbReference type="EMBL" id="BQKI01000077">
    <property type="protein sequence ID" value="GJN24382.1"/>
    <property type="molecule type" value="Genomic_DNA"/>
</dbReference>
<protein>
    <recommendedName>
        <fullName evidence="1">F-box protein AT5G49610-like beta-propeller domain-containing protein</fullName>
    </recommendedName>
</protein>
<dbReference type="Proteomes" id="UP001054889">
    <property type="component" value="Unassembled WGS sequence"/>
</dbReference>
<reference evidence="2" key="2">
    <citation type="submission" date="2021-12" db="EMBL/GenBank/DDBJ databases">
        <title>Resequencing data analysis of finger millet.</title>
        <authorList>
            <person name="Hatakeyama M."/>
            <person name="Aluri S."/>
            <person name="Balachadran M.T."/>
            <person name="Sivarajan S.R."/>
            <person name="Poveda L."/>
            <person name="Shimizu-Inatsugi R."/>
            <person name="Schlapbach R."/>
            <person name="Sreeman S.M."/>
            <person name="Shimizu K.K."/>
        </authorList>
    </citation>
    <scope>NUCLEOTIDE SEQUENCE</scope>
</reference>
<dbReference type="AlphaFoldDB" id="A0AAV5EPM0"/>
<accession>A0AAV5EPM0</accession>
<proteinExistence type="predicted"/>
<comment type="caution">
    <text evidence="2">The sequence shown here is derived from an EMBL/GenBank/DDBJ whole genome shotgun (WGS) entry which is preliminary data.</text>
</comment>
<gene>
    <name evidence="2" type="primary">gb12120</name>
    <name evidence="2" type="ORF">PR202_gb12120</name>
</gene>
<dbReference type="InterPro" id="IPR056594">
    <property type="entry name" value="AT5G49610-like_b-prop"/>
</dbReference>